<sequence length="131" mass="14743">MVGTAHVYRAAGSGSSLPTQASLFCSHANQPALFPVACILLVNGEGDRNCQKKKRGKRMVNREHEKKQRKEGKKKKQKRRKWEGRKRVGFFCGPLIAFSVETRVLGMHSRAPLPKPFLSSEHIAEMATGWR</sequence>
<accession>A0A4D9E7H8</accession>
<protein>
    <submittedName>
        <fullName evidence="2">Voltage-dependent calcium channel subunit alpha-2/delta-1</fullName>
    </submittedName>
</protein>
<feature type="compositionally biased region" description="Basic residues" evidence="1">
    <location>
        <begin position="69"/>
        <end position="82"/>
    </location>
</feature>
<dbReference type="Proteomes" id="UP000297703">
    <property type="component" value="Unassembled WGS sequence"/>
</dbReference>
<organism evidence="2 3">
    <name type="scientific">Platysternon megacephalum</name>
    <name type="common">big-headed turtle</name>
    <dbReference type="NCBI Taxonomy" id="55544"/>
    <lineage>
        <taxon>Eukaryota</taxon>
        <taxon>Metazoa</taxon>
        <taxon>Chordata</taxon>
        <taxon>Craniata</taxon>
        <taxon>Vertebrata</taxon>
        <taxon>Euteleostomi</taxon>
        <taxon>Archelosauria</taxon>
        <taxon>Testudinata</taxon>
        <taxon>Testudines</taxon>
        <taxon>Cryptodira</taxon>
        <taxon>Durocryptodira</taxon>
        <taxon>Testudinoidea</taxon>
        <taxon>Platysternidae</taxon>
        <taxon>Platysternon</taxon>
    </lineage>
</organism>
<dbReference type="AlphaFoldDB" id="A0A4D9E7H8"/>
<reference evidence="2 3" key="2">
    <citation type="submission" date="2019-04" db="EMBL/GenBank/DDBJ databases">
        <title>The genome sequence of big-headed turtle.</title>
        <authorList>
            <person name="Gong S."/>
        </authorList>
    </citation>
    <scope>NUCLEOTIDE SEQUENCE [LARGE SCALE GENOMIC DNA]</scope>
    <source>
        <strain evidence="2">DO16091913</strain>
        <tissue evidence="2">Muscle</tissue>
    </source>
</reference>
<feature type="region of interest" description="Disordered" evidence="1">
    <location>
        <begin position="48"/>
        <end position="82"/>
    </location>
</feature>
<gene>
    <name evidence="2" type="ORF">DR999_PMT10302</name>
</gene>
<keyword evidence="3" id="KW-1185">Reference proteome</keyword>
<reference evidence="2 3" key="1">
    <citation type="submission" date="2019-04" db="EMBL/GenBank/DDBJ databases">
        <title>Draft genome of the big-headed turtle Platysternon megacephalum.</title>
        <authorList>
            <person name="Gong S."/>
        </authorList>
    </citation>
    <scope>NUCLEOTIDE SEQUENCE [LARGE SCALE GENOMIC DNA]</scope>
    <source>
        <strain evidence="2">DO16091913</strain>
        <tissue evidence="2">Muscle</tissue>
    </source>
</reference>
<evidence type="ECO:0000313" key="2">
    <source>
        <dbReference type="EMBL" id="TFK06951.1"/>
    </source>
</evidence>
<evidence type="ECO:0000256" key="1">
    <source>
        <dbReference type="SAM" id="MobiDB-lite"/>
    </source>
</evidence>
<name>A0A4D9E7H8_9SAUR</name>
<evidence type="ECO:0000313" key="3">
    <source>
        <dbReference type="Proteomes" id="UP000297703"/>
    </source>
</evidence>
<proteinExistence type="predicted"/>
<dbReference type="EMBL" id="QXTE01000091">
    <property type="protein sequence ID" value="TFK06951.1"/>
    <property type="molecule type" value="Genomic_DNA"/>
</dbReference>
<comment type="caution">
    <text evidence="2">The sequence shown here is derived from an EMBL/GenBank/DDBJ whole genome shotgun (WGS) entry which is preliminary data.</text>
</comment>